<name>A0ABV0B1R6_9ACTN</name>
<dbReference type="Proteomes" id="UP001447516">
    <property type="component" value="Unassembled WGS sequence"/>
</dbReference>
<gene>
    <name evidence="1" type="ORF">AAH991_34685</name>
</gene>
<reference evidence="1 2" key="1">
    <citation type="submission" date="2024-05" db="EMBL/GenBank/DDBJ databases">
        <title>Microbispora sp.ZYX-F-249.</title>
        <authorList>
            <person name="Xie H."/>
        </authorList>
    </citation>
    <scope>NUCLEOTIDE SEQUENCE [LARGE SCALE GENOMIC DNA]</scope>
    <source>
        <strain evidence="1 2">ZYX-F-249</strain>
    </source>
</reference>
<comment type="caution">
    <text evidence="1">The sequence shown here is derived from an EMBL/GenBank/DDBJ whole genome shotgun (WGS) entry which is preliminary data.</text>
</comment>
<keyword evidence="2" id="KW-1185">Reference proteome</keyword>
<dbReference type="EMBL" id="JBDJAW010000047">
    <property type="protein sequence ID" value="MEN3540301.1"/>
    <property type="molecule type" value="Genomic_DNA"/>
</dbReference>
<dbReference type="RefSeq" id="WP_346230158.1">
    <property type="nucleotide sequence ID" value="NZ_JBDJAW010000047.1"/>
</dbReference>
<protein>
    <submittedName>
        <fullName evidence="1">Uncharacterized protein</fullName>
    </submittedName>
</protein>
<sequence length="323" mass="36285">MFTRPYSPENYPDHVAAFEEFVSSPEGRRLVEEHLERQFDEGELLAVPPLREPDYRKALGQALQDESFAQLVRKNPSEVVQGTAAALIDLNRRILASREAVMYSPFEVDGWGELHELVTARFKKSAADSALVSILFTQPKSIVYRDLRRNHAYIDIRSGLRWDLYVAGYEAVPILNRWRFDARGFNEIREHVESEHKAALISPHAPVTRPPWHFSGTADLVSVMVYFNGSTTKYDWLSLKGVRLLDSKSRYISHSLGEVVETLSDWRDDTDPAALRALAPGEVYASAEPALSLTPYLLAAGSKLLEGVAVNTAYDLLKKLIAG</sequence>
<evidence type="ECO:0000313" key="2">
    <source>
        <dbReference type="Proteomes" id="UP001447516"/>
    </source>
</evidence>
<proteinExistence type="predicted"/>
<accession>A0ABV0B1R6</accession>
<evidence type="ECO:0000313" key="1">
    <source>
        <dbReference type="EMBL" id="MEN3540301.1"/>
    </source>
</evidence>
<organism evidence="1 2">
    <name type="scientific">Microbispora maris</name>
    <dbReference type="NCBI Taxonomy" id="3144104"/>
    <lineage>
        <taxon>Bacteria</taxon>
        <taxon>Bacillati</taxon>
        <taxon>Actinomycetota</taxon>
        <taxon>Actinomycetes</taxon>
        <taxon>Streptosporangiales</taxon>
        <taxon>Streptosporangiaceae</taxon>
        <taxon>Microbispora</taxon>
    </lineage>
</organism>